<evidence type="ECO:0000256" key="6">
    <source>
        <dbReference type="SAM" id="Phobius"/>
    </source>
</evidence>
<keyword evidence="4 6" id="KW-1133">Transmembrane helix</keyword>
<dbReference type="PANTHER" id="PTHR30294">
    <property type="entry name" value="MEMBRANE COMPONENT OF ABC TRANSPORTER YHHJ-RELATED"/>
    <property type="match status" value="1"/>
</dbReference>
<protein>
    <submittedName>
        <fullName evidence="8">Cytolysin ABC transporter</fullName>
    </submittedName>
</protein>
<dbReference type="AlphaFoldDB" id="A5HZ38"/>
<evidence type="ECO:0000313" key="9">
    <source>
        <dbReference type="Proteomes" id="UP000001986"/>
    </source>
</evidence>
<gene>
    <name evidence="8" type="primary">sagH</name>
    <name evidence="8" type="ordered locus">CBO0493</name>
</gene>
<dbReference type="NCBIfam" id="NF038293">
    <property type="entry name" value="permease_SagG"/>
    <property type="match status" value="1"/>
</dbReference>
<evidence type="ECO:0000256" key="2">
    <source>
        <dbReference type="ARBA" id="ARBA00022475"/>
    </source>
</evidence>
<feature type="transmembrane region" description="Helical" evidence="6">
    <location>
        <begin position="227"/>
        <end position="250"/>
    </location>
</feature>
<reference evidence="8 9" key="1">
    <citation type="journal article" date="2007" name="Genome Res.">
        <title>Genome sequence of a proteolytic (Group I) Clostridium botulinum strain Hall A and comparative analysis of the clostridial genomes.</title>
        <authorList>
            <person name="Sebaihia M."/>
            <person name="Peck M.W."/>
            <person name="Minton N.P."/>
            <person name="Thomson N.R."/>
            <person name="Holden M.T.G."/>
            <person name="Mitchell W.J."/>
            <person name="Carter A.T."/>
            <person name="Bentley S.D."/>
            <person name="Mason D.R."/>
            <person name="Crossman L."/>
            <person name="Paul C.J."/>
            <person name="Ivens A."/>
            <person name="Wells-Bennik M.H.J."/>
            <person name="Davis I.J."/>
            <person name="Cerdeno-Tarraga A.M."/>
            <person name="Churcher C."/>
            <person name="Quail M.A."/>
            <person name="Chillingworth T."/>
            <person name="Feltwell T."/>
            <person name="Fraser A."/>
            <person name="Goodhead I."/>
            <person name="Hance Z."/>
            <person name="Jagels K."/>
            <person name="Larke N."/>
            <person name="Maddison M."/>
            <person name="Moule S."/>
            <person name="Mungall K."/>
            <person name="Norbertczak H."/>
            <person name="Rabbinowitsch E."/>
            <person name="Sanders M."/>
            <person name="Simmonds M."/>
            <person name="White B."/>
            <person name="Whithead S."/>
            <person name="Parkhill J."/>
        </authorList>
    </citation>
    <scope>NUCLEOTIDE SEQUENCE [LARGE SCALE GENOMIC DNA]</scope>
    <source>
        <strain evidence="9">Hall / ATCC 3502 / NCTC 13319 / Type A [Sanger]</strain>
    </source>
</reference>
<name>A5HZ38_CLOBH</name>
<evidence type="ECO:0000259" key="7">
    <source>
        <dbReference type="Pfam" id="PF12698"/>
    </source>
</evidence>
<dbReference type="Proteomes" id="UP000001986">
    <property type="component" value="Chromosome"/>
</dbReference>
<dbReference type="PANTHER" id="PTHR30294:SF48">
    <property type="entry name" value="LINEARMYCIN RESISTANCE PERMEASE PROTEIN LNRM"/>
    <property type="match status" value="1"/>
</dbReference>
<keyword evidence="2" id="KW-1003">Cell membrane</keyword>
<dbReference type="KEGG" id="cbo:CBO0493"/>
<dbReference type="GO" id="GO:0005886">
    <property type="term" value="C:plasma membrane"/>
    <property type="evidence" value="ECO:0000318"/>
    <property type="project" value="GO_Central"/>
</dbReference>
<keyword evidence="9" id="KW-1185">Reference proteome</keyword>
<evidence type="ECO:0000256" key="1">
    <source>
        <dbReference type="ARBA" id="ARBA00004651"/>
    </source>
</evidence>
<evidence type="ECO:0000256" key="4">
    <source>
        <dbReference type="ARBA" id="ARBA00022989"/>
    </source>
</evidence>
<feature type="transmembrane region" description="Helical" evidence="6">
    <location>
        <begin position="349"/>
        <end position="371"/>
    </location>
</feature>
<proteinExistence type="predicted"/>
<sequence length="377" mass="42161">MNSMKILNILKKEILENFRDKKAMFLMTLFPMLLITILGTVFSGNFASTINIPEINVMYSINKDVKIDKNFKDFTKEIQKNMKVNFKETKEEKDALEKISNGKADVYIKIPNDKKIYIYENNVRAFNSQLVSTLLDTFVDKVNMTKEVSSKNPMALSKIKVDNSPNFVNTKTIDGKNSPRGIDYYAVTMLTMTILYGTAVGAMSIASEIKRRTYKRLICSNTSPLKILFSKILASFLVIAFQSFLIYLFSKYILGTNWGNNKLALISVVASLIFMAVSAGVCIANTIKNEGVMSIIIYMFVPVLTFLGGGYIPLDTIGSKMLNSASNISPLKWSNDAIFKIIFGNDLSIFGTTMLINLGAGVLFLLIAILFPRKDVV</sequence>
<dbReference type="Pfam" id="PF12698">
    <property type="entry name" value="ABC2_membrane_3"/>
    <property type="match status" value="1"/>
</dbReference>
<keyword evidence="3 6" id="KW-0812">Transmembrane</keyword>
<feature type="transmembrane region" description="Helical" evidence="6">
    <location>
        <begin position="295"/>
        <end position="314"/>
    </location>
</feature>
<evidence type="ECO:0000256" key="5">
    <source>
        <dbReference type="ARBA" id="ARBA00023136"/>
    </source>
</evidence>
<organism evidence="8 9">
    <name type="scientific">Clostridium botulinum (strain Hall / ATCC 3502 / NCTC 13319 / Type A)</name>
    <dbReference type="NCBI Taxonomy" id="441771"/>
    <lineage>
        <taxon>Bacteria</taxon>
        <taxon>Bacillati</taxon>
        <taxon>Bacillota</taxon>
        <taxon>Clostridia</taxon>
        <taxon>Eubacteriales</taxon>
        <taxon>Clostridiaceae</taxon>
        <taxon>Clostridium</taxon>
    </lineage>
</organism>
<dbReference type="HOGENOM" id="CLU_039483_0_3_9"/>
<evidence type="ECO:0000256" key="3">
    <source>
        <dbReference type="ARBA" id="ARBA00022692"/>
    </source>
</evidence>
<keyword evidence="5 6" id="KW-0472">Membrane</keyword>
<dbReference type="InterPro" id="IPR051449">
    <property type="entry name" value="ABC-2_transporter_component"/>
</dbReference>
<dbReference type="EMBL" id="AM412317">
    <property type="protein sequence ID" value="CAL82047.1"/>
    <property type="molecule type" value="Genomic_DNA"/>
</dbReference>
<evidence type="ECO:0000313" key="8">
    <source>
        <dbReference type="EMBL" id="CAL82047.1"/>
    </source>
</evidence>
<accession>A5HZ38</accession>
<dbReference type="PATRIC" id="fig|413999.7.peg.496"/>
<feature type="transmembrane region" description="Helical" evidence="6">
    <location>
        <begin position="184"/>
        <end position="206"/>
    </location>
</feature>
<feature type="transmembrane region" description="Helical" evidence="6">
    <location>
        <begin position="262"/>
        <end position="283"/>
    </location>
</feature>
<comment type="subcellular location">
    <subcellularLocation>
        <location evidence="1">Cell membrane</location>
        <topology evidence="1">Multi-pass membrane protein</topology>
    </subcellularLocation>
</comment>
<feature type="domain" description="ABC-2 type transporter transmembrane" evidence="7">
    <location>
        <begin position="22"/>
        <end position="370"/>
    </location>
</feature>
<dbReference type="InterPro" id="IPR013525">
    <property type="entry name" value="ABC2_TM"/>
</dbReference>
<dbReference type="GO" id="GO:0140359">
    <property type="term" value="F:ABC-type transporter activity"/>
    <property type="evidence" value="ECO:0007669"/>
    <property type="project" value="InterPro"/>
</dbReference>